<dbReference type="PANTHER" id="PTHR33973">
    <property type="entry name" value="OS07G0153300 PROTEIN"/>
    <property type="match status" value="1"/>
</dbReference>
<keyword evidence="2" id="KW-1185">Reference proteome</keyword>
<accession>A0A2X0KL66</accession>
<dbReference type="AlphaFoldDB" id="A0A2X0KL66"/>
<organism evidence="1 2">
    <name type="scientific">Streptacidiphilus pinicola</name>
    <dbReference type="NCBI Taxonomy" id="2219663"/>
    <lineage>
        <taxon>Bacteria</taxon>
        <taxon>Bacillati</taxon>
        <taxon>Actinomycetota</taxon>
        <taxon>Actinomycetes</taxon>
        <taxon>Kitasatosporales</taxon>
        <taxon>Streptomycetaceae</taxon>
        <taxon>Streptacidiphilus</taxon>
    </lineage>
</organism>
<dbReference type="EMBL" id="QKYN01000008">
    <property type="protein sequence ID" value="RAG87410.1"/>
    <property type="molecule type" value="Genomic_DNA"/>
</dbReference>
<name>A0A2X0KL66_9ACTN</name>
<comment type="caution">
    <text evidence="1">The sequence shown here is derived from an EMBL/GenBank/DDBJ whole genome shotgun (WGS) entry which is preliminary data.</text>
</comment>
<protein>
    <submittedName>
        <fullName evidence="1">DUF1365 domain-containing protein</fullName>
    </submittedName>
</protein>
<evidence type="ECO:0000313" key="1">
    <source>
        <dbReference type="EMBL" id="RAG87410.1"/>
    </source>
</evidence>
<dbReference type="Proteomes" id="UP000248889">
    <property type="component" value="Unassembled WGS sequence"/>
</dbReference>
<evidence type="ECO:0000313" key="2">
    <source>
        <dbReference type="Proteomes" id="UP000248889"/>
    </source>
</evidence>
<dbReference type="Pfam" id="PF07103">
    <property type="entry name" value="DUF1365"/>
    <property type="match status" value="1"/>
</dbReference>
<dbReference type="PANTHER" id="PTHR33973:SF4">
    <property type="entry name" value="OS07G0153300 PROTEIN"/>
    <property type="match status" value="1"/>
</dbReference>
<reference evidence="1 2" key="1">
    <citation type="submission" date="2018-06" db="EMBL/GenBank/DDBJ databases">
        <title>Streptacidiphilus pinicola sp. nov., isolated from pine grove soil.</title>
        <authorList>
            <person name="Roh S.G."/>
            <person name="Park S."/>
            <person name="Kim M.-K."/>
            <person name="Yun B.-R."/>
            <person name="Park J."/>
            <person name="Kim M.J."/>
            <person name="Kim Y.S."/>
            <person name="Kim S.B."/>
        </authorList>
    </citation>
    <scope>NUCLEOTIDE SEQUENCE [LARGE SCALE GENOMIC DNA]</scope>
    <source>
        <strain evidence="1 2">MMS16-CNU450</strain>
    </source>
</reference>
<dbReference type="OrthoDB" id="9778801at2"/>
<dbReference type="InterPro" id="IPR010775">
    <property type="entry name" value="DUF1365"/>
</dbReference>
<proteinExistence type="predicted"/>
<sequence length="260" mass="28686">MPLRGRGRGGPGGGLVSATSPAWLYDSRVRHVRTARQRYALDHRTYYWLVDLDALPRLPRLLRPLGGFRARDHYDGRGPTIRAALDRFLAGQDAAAPTGRVLMLTQARVLGYVFNPLTVYWCHDADGSLGHVVAEVHNTYGDRHAYLLGPEAARGATADKAFHVSPFLPVSGRYRMRLPVPDERLDLTVRLDLDGSRAFTATVKGTARPLTPRALAAAALRHPLAPLAGSLAIRFHGVRLRLRGLPVVPRPRHQPQEGMK</sequence>
<gene>
    <name evidence="1" type="ORF">DN069_02085</name>
</gene>